<evidence type="ECO:0000313" key="4">
    <source>
        <dbReference type="EMBL" id="AZB18796.1"/>
    </source>
</evidence>
<accession>A0AAD0YXU4</accession>
<feature type="chain" id="PRO_5042040397" evidence="2">
    <location>
        <begin position="20"/>
        <end position="258"/>
    </location>
</feature>
<reference evidence="4 5" key="1">
    <citation type="submission" date="2018-11" db="EMBL/GenBank/DDBJ databases">
        <title>Proposal to divide the Flavobacteriaceae and reorganize its genera based on Amino Acid Identity values calculated from whole genome sequences.</title>
        <authorList>
            <person name="Nicholson A.C."/>
            <person name="Gulvik C.A."/>
            <person name="Whitney A.M."/>
            <person name="Humrighouse B.W."/>
            <person name="Bell M."/>
            <person name="Holmes B."/>
            <person name="Steigerwalt A.G."/>
            <person name="Villarma A."/>
            <person name="Sheth M."/>
            <person name="Batra D."/>
            <person name="Pryor J."/>
            <person name="Bernardet J.-F."/>
            <person name="Hugo C."/>
            <person name="Kampfer P."/>
            <person name="Newman J."/>
            <person name="McQuiston J.R."/>
        </authorList>
    </citation>
    <scope>NUCLEOTIDE SEQUENCE [LARGE SCALE GENOMIC DNA]</scope>
    <source>
        <strain evidence="4 5">H5559</strain>
    </source>
</reference>
<name>A0AAD0YXU4_CHRID</name>
<evidence type="ECO:0000313" key="5">
    <source>
        <dbReference type="Proteomes" id="UP000269015"/>
    </source>
</evidence>
<dbReference type="Pfam" id="PF18962">
    <property type="entry name" value="Por_Secre_tail"/>
    <property type="match status" value="1"/>
</dbReference>
<organism evidence="4 5">
    <name type="scientific">Chryseobacterium indologenes</name>
    <name type="common">Flavobacterium indologenes</name>
    <dbReference type="NCBI Taxonomy" id="253"/>
    <lineage>
        <taxon>Bacteria</taxon>
        <taxon>Pseudomonadati</taxon>
        <taxon>Bacteroidota</taxon>
        <taxon>Flavobacteriia</taxon>
        <taxon>Flavobacteriales</taxon>
        <taxon>Weeksellaceae</taxon>
        <taxon>Chryseobacterium group</taxon>
        <taxon>Chryseobacterium</taxon>
    </lineage>
</organism>
<evidence type="ECO:0000259" key="3">
    <source>
        <dbReference type="Pfam" id="PF18962"/>
    </source>
</evidence>
<protein>
    <submittedName>
        <fullName evidence="4">T9SS C-terminal target domain-containing protein</fullName>
    </submittedName>
</protein>
<evidence type="ECO:0000256" key="2">
    <source>
        <dbReference type="SAM" id="SignalP"/>
    </source>
</evidence>
<dbReference type="GeneID" id="56899696"/>
<keyword evidence="1 2" id="KW-0732">Signal</keyword>
<dbReference type="Proteomes" id="UP000269015">
    <property type="component" value="Chromosome"/>
</dbReference>
<evidence type="ECO:0000256" key="1">
    <source>
        <dbReference type="ARBA" id="ARBA00022729"/>
    </source>
</evidence>
<proteinExistence type="predicted"/>
<dbReference type="RefSeq" id="WP_034737093.1">
    <property type="nucleotide sequence ID" value="NZ_CP033930.1"/>
</dbReference>
<feature type="domain" description="Secretion system C-terminal sorting" evidence="3">
    <location>
        <begin position="190"/>
        <end position="256"/>
    </location>
</feature>
<dbReference type="InterPro" id="IPR026444">
    <property type="entry name" value="Secre_tail"/>
</dbReference>
<dbReference type="EMBL" id="CP033930">
    <property type="protein sequence ID" value="AZB18796.1"/>
    <property type="molecule type" value="Genomic_DNA"/>
</dbReference>
<dbReference type="AlphaFoldDB" id="A0AAD0YXU4"/>
<gene>
    <name evidence="4" type="ORF">EG352_13900</name>
</gene>
<feature type="signal peptide" evidence="2">
    <location>
        <begin position="1"/>
        <end position="19"/>
    </location>
</feature>
<dbReference type="NCBIfam" id="TIGR04183">
    <property type="entry name" value="Por_Secre_tail"/>
    <property type="match status" value="1"/>
</dbReference>
<sequence>MKKLLFSAVALMAANFAFAQLTLEHSFTNEDAFVYSSPTETFYVSKTTDHKLKVYNSSYTLYKTVTVPMPAGFNRLDFYGEAFSISKNIFNTDSKFEFMVSISNDTYTSYKLILINEDGTLIKDFHTDPNKLYDGGFNVFHDGATNTNKLIVHSGTAFNNSSIPLTEVYSLPTSVLTAKEIQAGSQLSAFPIPTNKILNVVNPGSGANKIEVFDVTGKLVLNQSFSASEGKISVDVESLPKGIYIYKIGTLSSKFTKN</sequence>